<keyword evidence="1" id="KW-1133">Transmembrane helix</keyword>
<keyword evidence="1" id="KW-0472">Membrane</keyword>
<accession>A0A081C3G5</accession>
<dbReference type="AlphaFoldDB" id="A0A081C3G5"/>
<evidence type="ECO:0000256" key="1">
    <source>
        <dbReference type="SAM" id="Phobius"/>
    </source>
</evidence>
<evidence type="ECO:0000313" key="2">
    <source>
        <dbReference type="EMBL" id="GAK59120.1"/>
    </source>
</evidence>
<dbReference type="EMBL" id="DF820469">
    <property type="protein sequence ID" value="GAK59120.1"/>
    <property type="molecule type" value="Genomic_DNA"/>
</dbReference>
<keyword evidence="3" id="KW-1185">Reference proteome</keyword>
<name>A0A081C3G5_VECG1</name>
<gene>
    <name evidence="2" type="ORF">U27_06096</name>
</gene>
<sequence length="64" mass="7435">MKQQVTTFMQIGAYFLTPEDSRDTVYRSPLPPYTQQLPHYIERLKLVFWIGMALLASGLISMLQ</sequence>
<protein>
    <submittedName>
        <fullName evidence="2">Uncharacterized protein</fullName>
    </submittedName>
</protein>
<organism evidence="2">
    <name type="scientific">Vecturithrix granuli</name>
    <dbReference type="NCBI Taxonomy" id="1499967"/>
    <lineage>
        <taxon>Bacteria</taxon>
        <taxon>Candidatus Moduliflexota</taxon>
        <taxon>Candidatus Vecturitrichia</taxon>
        <taxon>Candidatus Vecturitrichales</taxon>
        <taxon>Candidatus Vecturitrichaceae</taxon>
        <taxon>Candidatus Vecturithrix</taxon>
    </lineage>
</organism>
<dbReference type="HOGENOM" id="CLU_2858601_0_0_0"/>
<dbReference type="Proteomes" id="UP000030661">
    <property type="component" value="Unassembled WGS sequence"/>
</dbReference>
<proteinExistence type="predicted"/>
<keyword evidence="1" id="KW-0812">Transmembrane</keyword>
<reference evidence="2" key="1">
    <citation type="journal article" date="2015" name="PeerJ">
        <title>First genomic representation of candidate bacterial phylum KSB3 points to enhanced environmental sensing as a trigger of wastewater bulking.</title>
        <authorList>
            <person name="Sekiguchi Y."/>
            <person name="Ohashi A."/>
            <person name="Parks D.H."/>
            <person name="Yamauchi T."/>
            <person name="Tyson G.W."/>
            <person name="Hugenholtz P."/>
        </authorList>
    </citation>
    <scope>NUCLEOTIDE SEQUENCE [LARGE SCALE GENOMIC DNA]</scope>
</reference>
<evidence type="ECO:0000313" key="3">
    <source>
        <dbReference type="Proteomes" id="UP000030661"/>
    </source>
</evidence>
<feature type="transmembrane region" description="Helical" evidence="1">
    <location>
        <begin position="46"/>
        <end position="63"/>
    </location>
</feature>